<dbReference type="EMBL" id="JASUZV010000004">
    <property type="protein sequence ID" value="MDL5043195.1"/>
    <property type="molecule type" value="Genomic_DNA"/>
</dbReference>
<gene>
    <name evidence="3" type="primary">essA</name>
    <name evidence="3" type="ORF">QRD39_03610</name>
</gene>
<keyword evidence="1" id="KW-0472">Membrane</keyword>
<dbReference type="Proteomes" id="UP001529255">
    <property type="component" value="Unassembled WGS sequence"/>
</dbReference>
<dbReference type="InterPro" id="IPR018920">
    <property type="entry name" value="EssA/YueC"/>
</dbReference>
<keyword evidence="2" id="KW-0732">Signal</keyword>
<evidence type="ECO:0000256" key="2">
    <source>
        <dbReference type="SAM" id="SignalP"/>
    </source>
</evidence>
<protein>
    <submittedName>
        <fullName evidence="3">Type VII secretion protein EssA</fullName>
    </submittedName>
</protein>
<evidence type="ECO:0000313" key="3">
    <source>
        <dbReference type="EMBL" id="MDL5043195.1"/>
    </source>
</evidence>
<keyword evidence="1" id="KW-0812">Transmembrane</keyword>
<feature type="transmembrane region" description="Helical" evidence="1">
    <location>
        <begin position="124"/>
        <end position="142"/>
    </location>
</feature>
<feature type="signal peptide" evidence="2">
    <location>
        <begin position="1"/>
        <end position="21"/>
    </location>
</feature>
<dbReference type="NCBIfam" id="TIGR03927">
    <property type="entry name" value="T7SS_EssA_Firm"/>
    <property type="match status" value="1"/>
</dbReference>
<accession>A0ABT7LT39</accession>
<evidence type="ECO:0000313" key="4">
    <source>
        <dbReference type="Proteomes" id="UP001529255"/>
    </source>
</evidence>
<keyword evidence="1" id="KW-1133">Transmembrane helix</keyword>
<dbReference type="RefSeq" id="WP_285955697.1">
    <property type="nucleotide sequence ID" value="NZ_JASUZV010000004.1"/>
</dbReference>
<reference evidence="3 4" key="1">
    <citation type="submission" date="2023-06" db="EMBL/GenBank/DDBJ databases">
        <title>A potential novel species of Streptococcus isolated from human milk sample.</title>
        <authorList>
            <person name="Nguyen H.V."/>
            <person name="Trinh A.T.V."/>
            <person name="Hoang A.T.L."/>
            <person name="Bui L.N.H."/>
            <person name="Tran Q.T.L."/>
            <person name="Trinh T."/>
        </authorList>
    </citation>
    <scope>NUCLEOTIDE SEQUENCE [LARGE SCALE GENOMIC DNA]</scope>
    <source>
        <strain evidence="3 4">VTCC 12812</strain>
    </source>
</reference>
<proteinExistence type="predicted"/>
<name>A0ABT7LT39_9STRE</name>
<comment type="caution">
    <text evidence="3">The sequence shown here is derived from an EMBL/GenBank/DDBJ whole genome shotgun (WGS) entry which is preliminary data.</text>
</comment>
<evidence type="ECO:0000256" key="1">
    <source>
        <dbReference type="SAM" id="Phobius"/>
    </source>
</evidence>
<sequence length="147" mass="16747">MKRWFGILFLVLCLQVRLVAADEIKDNRLQIDTSRVEQDTNTDQMGQNPLVADLFNEDDSKKIDERKGTINGRLTSLQESLFVSDMESKSKNKSKNLFTNKVVAKEYILPHTPTDKLESLNTTLMYSGVCLLVFGGACYATYRMNKE</sequence>
<feature type="chain" id="PRO_5047099175" evidence="2">
    <location>
        <begin position="22"/>
        <end position="147"/>
    </location>
</feature>
<keyword evidence="4" id="KW-1185">Reference proteome</keyword>
<organism evidence="3 4">
    <name type="scientific">Streptococcus raffinosi</name>
    <dbReference type="NCBI Taxonomy" id="3053355"/>
    <lineage>
        <taxon>Bacteria</taxon>
        <taxon>Bacillati</taxon>
        <taxon>Bacillota</taxon>
        <taxon>Bacilli</taxon>
        <taxon>Lactobacillales</taxon>
        <taxon>Streptococcaceae</taxon>
        <taxon>Streptococcus</taxon>
    </lineage>
</organism>